<organism evidence="2 3">
    <name type="scientific">Mya arenaria</name>
    <name type="common">Soft-shell clam</name>
    <dbReference type="NCBI Taxonomy" id="6604"/>
    <lineage>
        <taxon>Eukaryota</taxon>
        <taxon>Metazoa</taxon>
        <taxon>Spiralia</taxon>
        <taxon>Lophotrochozoa</taxon>
        <taxon>Mollusca</taxon>
        <taxon>Bivalvia</taxon>
        <taxon>Autobranchia</taxon>
        <taxon>Heteroconchia</taxon>
        <taxon>Euheterodonta</taxon>
        <taxon>Imparidentia</taxon>
        <taxon>Neoheterodontei</taxon>
        <taxon>Myida</taxon>
        <taxon>Myoidea</taxon>
        <taxon>Myidae</taxon>
        <taxon>Mya</taxon>
    </lineage>
</organism>
<dbReference type="Proteomes" id="UP001164746">
    <property type="component" value="Chromosome 5"/>
</dbReference>
<keyword evidence="1" id="KW-0732">Signal</keyword>
<reference evidence="2" key="1">
    <citation type="submission" date="2022-11" db="EMBL/GenBank/DDBJ databases">
        <title>Centuries of genome instability and evolution in soft-shell clam transmissible cancer (bioRxiv).</title>
        <authorList>
            <person name="Hart S.F.M."/>
            <person name="Yonemitsu M.A."/>
            <person name="Giersch R.M."/>
            <person name="Beal B.F."/>
            <person name="Arriagada G."/>
            <person name="Davis B.W."/>
            <person name="Ostrander E.A."/>
            <person name="Goff S.P."/>
            <person name="Metzger M.J."/>
        </authorList>
    </citation>
    <scope>NUCLEOTIDE SEQUENCE</scope>
    <source>
        <strain evidence="2">MELC-2E11</strain>
        <tissue evidence="2">Siphon/mantle</tissue>
    </source>
</reference>
<gene>
    <name evidence="2" type="ORF">MAR_021769</name>
</gene>
<feature type="signal peptide" evidence="1">
    <location>
        <begin position="1"/>
        <end position="20"/>
    </location>
</feature>
<protein>
    <submittedName>
        <fullName evidence="2">Uncharacterized protein</fullName>
    </submittedName>
</protein>
<feature type="chain" id="PRO_5046722612" evidence="1">
    <location>
        <begin position="21"/>
        <end position="137"/>
    </location>
</feature>
<sequence length="137" mass="15108">MNSVILVSLIALLSVEYSFADRKRCFCQARDDATGTVLKDFGTIDTHRHWLSVGCRRLGNCADKCDAKTKEWLCEQEAECERLSKGKKVVPYYKASVCSEGNGSNRRTCGCDANHCLSKCAAAGDNFTQCFLGCVSF</sequence>
<keyword evidence="3" id="KW-1185">Reference proteome</keyword>
<name>A0ABY7EBL8_MYAAR</name>
<evidence type="ECO:0000313" key="3">
    <source>
        <dbReference type="Proteomes" id="UP001164746"/>
    </source>
</evidence>
<dbReference type="EMBL" id="CP111016">
    <property type="protein sequence ID" value="WAR06400.1"/>
    <property type="molecule type" value="Genomic_DNA"/>
</dbReference>
<accession>A0ABY7EBL8</accession>
<proteinExistence type="predicted"/>
<evidence type="ECO:0000313" key="2">
    <source>
        <dbReference type="EMBL" id="WAR06400.1"/>
    </source>
</evidence>
<evidence type="ECO:0000256" key="1">
    <source>
        <dbReference type="SAM" id="SignalP"/>
    </source>
</evidence>